<keyword evidence="16" id="KW-1185">Reference proteome</keyword>
<evidence type="ECO:0000256" key="7">
    <source>
        <dbReference type="ARBA" id="ARBA00022670"/>
    </source>
</evidence>
<dbReference type="Pfam" id="PF17900">
    <property type="entry name" value="Peptidase_M1_N"/>
    <property type="match status" value="1"/>
</dbReference>
<proteinExistence type="inferred from homology"/>
<feature type="chain" id="PRO_5013303723" description="Aminopeptidase N" evidence="12">
    <location>
        <begin position="22"/>
        <end position="829"/>
    </location>
</feature>
<feature type="domain" description="Aminopeptidase N-like N-terminal" evidence="14">
    <location>
        <begin position="47"/>
        <end position="237"/>
    </location>
</feature>
<evidence type="ECO:0000256" key="6">
    <source>
        <dbReference type="ARBA" id="ARBA00022438"/>
    </source>
</evidence>
<evidence type="ECO:0000256" key="3">
    <source>
        <dbReference type="ARBA" id="ARBA00010136"/>
    </source>
</evidence>
<feature type="signal peptide" evidence="12">
    <location>
        <begin position="1"/>
        <end position="21"/>
    </location>
</feature>
<comment type="caution">
    <text evidence="15">The sequence shown here is derived from an EMBL/GenBank/DDBJ whole genome shotgun (WGS) entry which is preliminary data.</text>
</comment>
<dbReference type="GO" id="GO:0043171">
    <property type="term" value="P:peptide catabolic process"/>
    <property type="evidence" value="ECO:0007669"/>
    <property type="project" value="TreeGrafter"/>
</dbReference>
<dbReference type="Gene3D" id="1.10.390.10">
    <property type="entry name" value="Neutral Protease Domain 2"/>
    <property type="match status" value="1"/>
</dbReference>
<dbReference type="Proteomes" id="UP000194873">
    <property type="component" value="Unassembled WGS sequence"/>
</dbReference>
<dbReference type="EC" id="3.4.11.2" evidence="4"/>
<dbReference type="Gene3D" id="1.25.10.10">
    <property type="entry name" value="Leucine-rich Repeat Variant"/>
    <property type="match status" value="1"/>
</dbReference>
<gene>
    <name evidence="15" type="ORF">BXP70_17205</name>
</gene>
<comment type="cofactor">
    <cofactor evidence="2">
        <name>Zn(2+)</name>
        <dbReference type="ChEBI" id="CHEBI:29105"/>
    </cofactor>
</comment>
<accession>A0A243WB75</accession>
<dbReference type="GO" id="GO:0005737">
    <property type="term" value="C:cytoplasm"/>
    <property type="evidence" value="ECO:0007669"/>
    <property type="project" value="TreeGrafter"/>
</dbReference>
<dbReference type="SUPFAM" id="SSF63737">
    <property type="entry name" value="Leukotriene A4 hydrolase N-terminal domain"/>
    <property type="match status" value="1"/>
</dbReference>
<dbReference type="RefSeq" id="WP_086595335.1">
    <property type="nucleotide sequence ID" value="NZ_MTSE01000009.1"/>
</dbReference>
<dbReference type="OrthoDB" id="100605at2"/>
<name>A0A243WB75_9BACT</name>
<dbReference type="GO" id="GO:0008270">
    <property type="term" value="F:zinc ion binding"/>
    <property type="evidence" value="ECO:0007669"/>
    <property type="project" value="InterPro"/>
</dbReference>
<dbReference type="InterPro" id="IPR042097">
    <property type="entry name" value="Aminopeptidase_N-like_N_sf"/>
</dbReference>
<evidence type="ECO:0000256" key="9">
    <source>
        <dbReference type="ARBA" id="ARBA00022801"/>
    </source>
</evidence>
<evidence type="ECO:0000256" key="2">
    <source>
        <dbReference type="ARBA" id="ARBA00001947"/>
    </source>
</evidence>
<evidence type="ECO:0000256" key="1">
    <source>
        <dbReference type="ARBA" id="ARBA00000098"/>
    </source>
</evidence>
<dbReference type="PANTHER" id="PTHR11533:SF174">
    <property type="entry name" value="PUROMYCIN-SENSITIVE AMINOPEPTIDASE-RELATED"/>
    <property type="match status" value="1"/>
</dbReference>
<dbReference type="PANTHER" id="PTHR11533">
    <property type="entry name" value="PROTEASE M1 ZINC METALLOPROTEASE"/>
    <property type="match status" value="1"/>
</dbReference>
<dbReference type="AlphaFoldDB" id="A0A243WB75"/>
<dbReference type="CDD" id="cd09603">
    <property type="entry name" value="M1_APN_like"/>
    <property type="match status" value="1"/>
</dbReference>
<dbReference type="InterPro" id="IPR011989">
    <property type="entry name" value="ARM-like"/>
</dbReference>
<evidence type="ECO:0000259" key="13">
    <source>
        <dbReference type="Pfam" id="PF01433"/>
    </source>
</evidence>
<keyword evidence="9" id="KW-0378">Hydrolase</keyword>
<dbReference type="InterPro" id="IPR027268">
    <property type="entry name" value="Peptidase_M4/M1_CTD_sf"/>
</dbReference>
<evidence type="ECO:0000256" key="8">
    <source>
        <dbReference type="ARBA" id="ARBA00022723"/>
    </source>
</evidence>
<dbReference type="GO" id="GO:0016020">
    <property type="term" value="C:membrane"/>
    <property type="evidence" value="ECO:0007669"/>
    <property type="project" value="TreeGrafter"/>
</dbReference>
<dbReference type="SUPFAM" id="SSF48371">
    <property type="entry name" value="ARM repeat"/>
    <property type="match status" value="1"/>
</dbReference>
<evidence type="ECO:0000256" key="4">
    <source>
        <dbReference type="ARBA" id="ARBA00012564"/>
    </source>
</evidence>
<dbReference type="GO" id="GO:0042277">
    <property type="term" value="F:peptide binding"/>
    <property type="evidence" value="ECO:0007669"/>
    <property type="project" value="TreeGrafter"/>
</dbReference>
<keyword evidence="10" id="KW-0862">Zinc</keyword>
<dbReference type="GO" id="GO:0006508">
    <property type="term" value="P:proteolysis"/>
    <property type="evidence" value="ECO:0007669"/>
    <property type="project" value="UniProtKB-KW"/>
</dbReference>
<evidence type="ECO:0000256" key="10">
    <source>
        <dbReference type="ARBA" id="ARBA00022833"/>
    </source>
</evidence>
<organism evidence="15 16">
    <name type="scientific">Hymenobacter crusticola</name>
    <dbReference type="NCBI Taxonomy" id="1770526"/>
    <lineage>
        <taxon>Bacteria</taxon>
        <taxon>Pseudomonadati</taxon>
        <taxon>Bacteroidota</taxon>
        <taxon>Cytophagia</taxon>
        <taxon>Cytophagales</taxon>
        <taxon>Hymenobacteraceae</taxon>
        <taxon>Hymenobacter</taxon>
    </lineage>
</organism>
<dbReference type="InterPro" id="IPR045357">
    <property type="entry name" value="Aminopeptidase_N-like_N"/>
</dbReference>
<keyword evidence="6" id="KW-0031">Aminopeptidase</keyword>
<keyword evidence="12" id="KW-0732">Signal</keyword>
<sequence>MKKVFAAGVCLLSSFSLWAQAPTTSAASDPALLPYRATATKVNDLVHTKLDVRFDYAKSYLYGKAWVTLKPHAYATDSLRLDAQGMDIKTVALVGSNGSTQPLKYDYNQQQLLVQLGKTVAPGTAYTVYLEYTAKPNELKVKGSAAINDAKGLYFINPDSTVKGKPVQIWTQGESQSNSAWFPTIDRPNQKMTTEISMTVPSKYLTLSNGKMVSQTPAGAGLRTDTWKMEQPHSPYLVMMTVGSFKVTHDTWRGKPVDYYLEPTYAPYAKQIFGNTPEMLEFFSTRLGVEFPWNKYAQIVVRDYVSGAMENTTATLHGDFLQKTPRELIDRQYGNDESVIAHELFHQWFGDYVTTESWSNLTVNESMADFSEGLWAEHKYGQDAADAHKYGYLTQYLGNPENYTKNLVRFHYAEREDMFDAVTYQKGGLILDMLRAYLGDDVFFAGLNQYLKQNAFGNGEAHQMRLAFEAASGKDLNWFYNQWFFNAGQPTVTIDYAWDGGRKVQTVTVKQLQPGEPFTLPIAIDLYVKGKVERRNVVLRNATETLEFPVAAKPDLVNVDAQKVMLWQKKDNKPLADYVYQYQHAPRYVDRYEAIAAAKEKQGTDAGARSLLVAATSDKYYGLRIEALQNLDLESKAMQKLIAPVLRKQLTTEKEPLVQAEILTALGQLTDKRDEALFTSNLKSQSYAVQGAALSGLAAVAPAKALAQARTFEADNKGKLTAAIAEVYATQGGLEQWPFVRQKFDEAGPQGRFDLLKGFAGMLMRLNDPTAVAEGVDRIKNLGIQFKSYGAADPMINLLEALKSKQSGTSAAQNKQVIEQAQQAIQQAK</sequence>
<dbReference type="InterPro" id="IPR001930">
    <property type="entry name" value="Peptidase_M1"/>
</dbReference>
<dbReference type="SUPFAM" id="SSF55486">
    <property type="entry name" value="Metalloproteases ('zincins'), catalytic domain"/>
    <property type="match status" value="1"/>
</dbReference>
<dbReference type="GO" id="GO:0005615">
    <property type="term" value="C:extracellular space"/>
    <property type="evidence" value="ECO:0007669"/>
    <property type="project" value="TreeGrafter"/>
</dbReference>
<evidence type="ECO:0000259" key="14">
    <source>
        <dbReference type="Pfam" id="PF17900"/>
    </source>
</evidence>
<keyword evidence="7" id="KW-0645">Protease</keyword>
<evidence type="ECO:0000256" key="11">
    <source>
        <dbReference type="ARBA" id="ARBA00023049"/>
    </source>
</evidence>
<keyword evidence="11" id="KW-0482">Metalloprotease</keyword>
<keyword evidence="8" id="KW-0479">Metal-binding</keyword>
<evidence type="ECO:0000313" key="16">
    <source>
        <dbReference type="Proteomes" id="UP000194873"/>
    </source>
</evidence>
<reference evidence="15 16" key="1">
    <citation type="submission" date="2017-01" db="EMBL/GenBank/DDBJ databases">
        <title>A new Hymenobacter.</title>
        <authorList>
            <person name="Liang Y."/>
            <person name="Feng F."/>
        </authorList>
    </citation>
    <scope>NUCLEOTIDE SEQUENCE [LARGE SCALE GENOMIC DNA]</scope>
    <source>
        <strain evidence="15">MIMBbqt21</strain>
    </source>
</reference>
<dbReference type="GO" id="GO:0070006">
    <property type="term" value="F:metalloaminopeptidase activity"/>
    <property type="evidence" value="ECO:0007669"/>
    <property type="project" value="TreeGrafter"/>
</dbReference>
<comment type="catalytic activity">
    <reaction evidence="1">
        <text>Release of an N-terminal amino acid, Xaa-|-Yaa- from a peptide, amide or arylamide. Xaa is preferably Ala, but may be most amino acids including Pro (slow action). When a terminal hydrophobic residue is followed by a prolyl residue, the two may be released as an intact Xaa-Pro dipeptide.</text>
        <dbReference type="EC" id="3.4.11.2"/>
    </reaction>
</comment>
<dbReference type="PRINTS" id="PR00756">
    <property type="entry name" value="ALADIPTASE"/>
</dbReference>
<dbReference type="InterPro" id="IPR050344">
    <property type="entry name" value="Peptidase_M1_aminopeptidases"/>
</dbReference>
<dbReference type="Gene3D" id="2.60.40.1730">
    <property type="entry name" value="tricorn interacting facor f3 domain"/>
    <property type="match status" value="1"/>
</dbReference>
<comment type="similarity">
    <text evidence="3">Belongs to the peptidase M1 family.</text>
</comment>
<protein>
    <recommendedName>
        <fullName evidence="5">Aminopeptidase N</fullName>
        <ecNumber evidence="4">3.4.11.2</ecNumber>
    </recommendedName>
</protein>
<evidence type="ECO:0000256" key="5">
    <source>
        <dbReference type="ARBA" id="ARBA00015611"/>
    </source>
</evidence>
<evidence type="ECO:0000256" key="12">
    <source>
        <dbReference type="SAM" id="SignalP"/>
    </source>
</evidence>
<feature type="domain" description="Peptidase M1 membrane alanine aminopeptidase" evidence="13">
    <location>
        <begin position="275"/>
        <end position="483"/>
    </location>
</feature>
<dbReference type="EMBL" id="MTSE01000009">
    <property type="protein sequence ID" value="OUJ72650.1"/>
    <property type="molecule type" value="Genomic_DNA"/>
</dbReference>
<dbReference type="InterPro" id="IPR014782">
    <property type="entry name" value="Peptidase_M1_dom"/>
</dbReference>
<dbReference type="Pfam" id="PF01433">
    <property type="entry name" value="Peptidase_M1"/>
    <property type="match status" value="1"/>
</dbReference>
<evidence type="ECO:0000313" key="15">
    <source>
        <dbReference type="EMBL" id="OUJ72650.1"/>
    </source>
</evidence>
<dbReference type="GO" id="GO:0016285">
    <property type="term" value="F:alanyl aminopeptidase activity"/>
    <property type="evidence" value="ECO:0007669"/>
    <property type="project" value="UniProtKB-EC"/>
</dbReference>
<dbReference type="InterPro" id="IPR016024">
    <property type="entry name" value="ARM-type_fold"/>
</dbReference>